<dbReference type="CDD" id="cd00077">
    <property type="entry name" value="HDc"/>
    <property type="match status" value="1"/>
</dbReference>
<evidence type="ECO:0000313" key="2">
    <source>
        <dbReference type="Proteomes" id="UP000637061"/>
    </source>
</evidence>
<dbReference type="Gene3D" id="1.10.3210.10">
    <property type="entry name" value="Hypothetical protein af1432"/>
    <property type="match status" value="1"/>
</dbReference>
<evidence type="ECO:0000313" key="1">
    <source>
        <dbReference type="EMBL" id="MBI6882878.1"/>
    </source>
</evidence>
<comment type="caution">
    <text evidence="1">The sequence shown here is derived from an EMBL/GenBank/DDBJ whole genome shotgun (WGS) entry which is preliminary data.</text>
</comment>
<proteinExistence type="predicted"/>
<dbReference type="RefSeq" id="WP_198746502.1">
    <property type="nucleotide sequence ID" value="NZ_JAEHTE010000002.1"/>
</dbReference>
<dbReference type="EMBL" id="JAEHTE010000002">
    <property type="protein sequence ID" value="MBI6882878.1"/>
    <property type="molecule type" value="Genomic_DNA"/>
</dbReference>
<protein>
    <submittedName>
        <fullName evidence="1">HD domain-containing protein</fullName>
    </submittedName>
</protein>
<accession>A0A8I1JIE0</accession>
<sequence length="225" mass="25165">MEAGKTPIADLDKLTNAGADMRHLDQFGIANVANSVNVKRWGSVPTLDKPSIAEHSYLVTMYCRYLGAVIAPDMTDAEKLLMTDLALVHDLPEVKTGDMATPIKRYLESMFPKGESPLDLIEERICAPYADLREQTRGTCLAVIVKLADILEALHFITNNGKGEVTRVIARERQKAFNAYIQIGMDGWPNLQWMKAQGVLEALMHDIPEQIDFEEIIKDAPRQEI</sequence>
<dbReference type="Pfam" id="PF12917">
    <property type="entry name" value="YfbR-like"/>
    <property type="match status" value="1"/>
</dbReference>
<gene>
    <name evidence="1" type="ORF">JEU22_03050</name>
</gene>
<organism evidence="1 2">
    <name type="scientific">Pseudomonas putida</name>
    <name type="common">Arthrobacter siderocapsulatus</name>
    <dbReference type="NCBI Taxonomy" id="303"/>
    <lineage>
        <taxon>Bacteria</taxon>
        <taxon>Pseudomonadati</taxon>
        <taxon>Pseudomonadota</taxon>
        <taxon>Gammaproteobacteria</taxon>
        <taxon>Pseudomonadales</taxon>
        <taxon>Pseudomonadaceae</taxon>
        <taxon>Pseudomonas</taxon>
    </lineage>
</organism>
<reference evidence="1" key="1">
    <citation type="submission" date="2020-12" db="EMBL/GenBank/DDBJ databases">
        <title>Enhanced detection system for hospital associated transmission using whole genome sequencing surveillance.</title>
        <authorList>
            <person name="Harrison L.H."/>
            <person name="Van Tyne D."/>
            <person name="Marsh J.W."/>
            <person name="Griffith M.P."/>
            <person name="Snyder D.J."/>
            <person name="Cooper V.S."/>
            <person name="Mustapha M."/>
        </authorList>
    </citation>
    <scope>NUCLEOTIDE SEQUENCE</scope>
    <source>
        <strain evidence="1">PSB00042</strain>
    </source>
</reference>
<dbReference type="InterPro" id="IPR003607">
    <property type="entry name" value="HD/PDEase_dom"/>
</dbReference>
<dbReference type="AlphaFoldDB" id="A0A8I1JIE0"/>
<dbReference type="SUPFAM" id="SSF109604">
    <property type="entry name" value="HD-domain/PDEase-like"/>
    <property type="match status" value="1"/>
</dbReference>
<name>A0A8I1JIE0_PSEPU</name>
<dbReference type="Proteomes" id="UP000637061">
    <property type="component" value="Unassembled WGS sequence"/>
</dbReference>